<evidence type="ECO:0000256" key="5">
    <source>
        <dbReference type="RuleBase" id="RU365031"/>
    </source>
</evidence>
<dbReference type="EMBL" id="JAVDWE010000007">
    <property type="protein sequence ID" value="MDR7094982.1"/>
    <property type="molecule type" value="Genomic_DNA"/>
</dbReference>
<name>A0ABU1VBZ6_9BURK</name>
<gene>
    <name evidence="6" type="ORF">J2X09_002726</name>
</gene>
<dbReference type="InterPro" id="IPR028345">
    <property type="entry name" value="Antibiotic_NAT-like"/>
</dbReference>
<protein>
    <recommendedName>
        <fullName evidence="2 5">Aminoglycoside N(3)-acetyltransferase</fullName>
        <ecNumber evidence="5">2.3.1.-</ecNumber>
    </recommendedName>
</protein>
<comment type="caution">
    <text evidence="6">The sequence shown here is derived from an EMBL/GenBank/DDBJ whole genome shotgun (WGS) entry which is preliminary data.</text>
</comment>
<dbReference type="EC" id="2.3.1.-" evidence="5"/>
<keyword evidence="5" id="KW-0046">Antibiotic resistance</keyword>
<evidence type="ECO:0000313" key="6">
    <source>
        <dbReference type="EMBL" id="MDR7094982.1"/>
    </source>
</evidence>
<sequence>MSTPLPRHAFAQQLHRLGLLAGDVIMVHASLKALGPVEGGAEGIVQALLDSIQPGGTLMAYVSWDRSPYEETFNGATLDAAARNAWPAFDPSDPETGTEPDYGLLNRFICRMPGVRRSPHPDANIAAIGAHAQALVGVHPLHEGYGPGSPLDRFVRMGGKVLLLGAPLDAVTVLHHAETLADIPHKRRVRYEQPVLDAEGHKVWRVAEEFDTNGILDVFAKEGAMDSVETVARAYVAEGRHREGCVGEAGCFLFDAQDIVRFGKAWLEQRFA</sequence>
<keyword evidence="4 5" id="KW-0012">Acyltransferase</keyword>
<comment type="similarity">
    <text evidence="1 5">Belongs to the antibiotic N-acetyltransferase family.</text>
</comment>
<dbReference type="Proteomes" id="UP001265550">
    <property type="component" value="Unassembled WGS sequence"/>
</dbReference>
<dbReference type="NCBIfam" id="NF033082">
    <property type="entry name" value="AAC_3"/>
    <property type="match status" value="1"/>
</dbReference>
<keyword evidence="3 5" id="KW-0808">Transferase</keyword>
<accession>A0ABU1VBZ6</accession>
<evidence type="ECO:0000313" key="7">
    <source>
        <dbReference type="Proteomes" id="UP001265550"/>
    </source>
</evidence>
<keyword evidence="7" id="KW-1185">Reference proteome</keyword>
<dbReference type="Pfam" id="PF02522">
    <property type="entry name" value="Antibiotic_NAT"/>
    <property type="match status" value="1"/>
</dbReference>
<dbReference type="PANTHER" id="PTHR11104:SF0">
    <property type="entry name" value="SPBETA PROPHAGE-DERIVED AMINOGLYCOSIDE N(3')-ACETYLTRANSFERASE-LIKE PROTEIN YOKD"/>
    <property type="match status" value="1"/>
</dbReference>
<comment type="catalytic activity">
    <reaction evidence="5">
        <text>a 2-deoxystreptamine antibiotic + acetyl-CoA = an N(3)-acetyl-2-deoxystreptamine antibiotic + CoA + H(+)</text>
        <dbReference type="Rhea" id="RHEA:12665"/>
        <dbReference type="ChEBI" id="CHEBI:15378"/>
        <dbReference type="ChEBI" id="CHEBI:57287"/>
        <dbReference type="ChEBI" id="CHEBI:57288"/>
        <dbReference type="ChEBI" id="CHEBI:57921"/>
        <dbReference type="ChEBI" id="CHEBI:77452"/>
        <dbReference type="EC" id="2.3.1.81"/>
    </reaction>
</comment>
<proteinExistence type="inferred from homology"/>
<evidence type="ECO:0000256" key="4">
    <source>
        <dbReference type="ARBA" id="ARBA00023315"/>
    </source>
</evidence>
<dbReference type="InterPro" id="IPR003679">
    <property type="entry name" value="Amioglycoside_AcTrfase"/>
</dbReference>
<evidence type="ECO:0000256" key="1">
    <source>
        <dbReference type="ARBA" id="ARBA00006383"/>
    </source>
</evidence>
<reference evidence="6 7" key="1">
    <citation type="submission" date="2023-07" db="EMBL/GenBank/DDBJ databases">
        <title>Sorghum-associated microbial communities from plants grown in Nebraska, USA.</title>
        <authorList>
            <person name="Schachtman D."/>
        </authorList>
    </citation>
    <scope>NUCLEOTIDE SEQUENCE [LARGE SCALE GENOMIC DNA]</scope>
    <source>
        <strain evidence="6 7">BE240</strain>
    </source>
</reference>
<dbReference type="RefSeq" id="WP_204734111.1">
    <property type="nucleotide sequence ID" value="NZ_JAVDWE010000007.1"/>
</dbReference>
<dbReference type="GO" id="GO:0046353">
    <property type="term" value="F:aminoglycoside 3-N-acetyltransferase activity"/>
    <property type="evidence" value="ECO:0007669"/>
    <property type="project" value="UniProtKB-EC"/>
</dbReference>
<organism evidence="6 7">
    <name type="scientific">Hydrogenophaga laconesensis</name>
    <dbReference type="NCBI Taxonomy" id="1805971"/>
    <lineage>
        <taxon>Bacteria</taxon>
        <taxon>Pseudomonadati</taxon>
        <taxon>Pseudomonadota</taxon>
        <taxon>Betaproteobacteria</taxon>
        <taxon>Burkholderiales</taxon>
        <taxon>Comamonadaceae</taxon>
        <taxon>Hydrogenophaga</taxon>
    </lineage>
</organism>
<dbReference type="SUPFAM" id="SSF110710">
    <property type="entry name" value="TTHA0583/YokD-like"/>
    <property type="match status" value="1"/>
</dbReference>
<evidence type="ECO:0000256" key="3">
    <source>
        <dbReference type="ARBA" id="ARBA00022679"/>
    </source>
</evidence>
<dbReference type="PANTHER" id="PTHR11104">
    <property type="entry name" value="AMINOGLYCOSIDE N3-ACETYLTRANSFERASE"/>
    <property type="match status" value="1"/>
</dbReference>
<evidence type="ECO:0000256" key="2">
    <source>
        <dbReference type="ARBA" id="ARBA00012882"/>
    </source>
</evidence>